<dbReference type="InterPro" id="IPR003136">
    <property type="entry name" value="Cytidylate_kin"/>
</dbReference>
<evidence type="ECO:0000256" key="4">
    <source>
        <dbReference type="ARBA" id="ARBA00022777"/>
    </source>
</evidence>
<feature type="binding site" evidence="8">
    <location>
        <begin position="11"/>
        <end position="19"/>
    </location>
    <ligand>
        <name>ATP</name>
        <dbReference type="ChEBI" id="CHEBI:30616"/>
    </ligand>
</feature>
<gene>
    <name evidence="8" type="primary">cmk</name>
    <name evidence="10" type="ORF">CUN49_05180</name>
    <name evidence="11" type="ORF">CUN50_02400</name>
</gene>
<accession>A0A2M8PG10</accession>
<comment type="catalytic activity">
    <reaction evidence="6 8">
        <text>dCMP + ATP = dCDP + ADP</text>
        <dbReference type="Rhea" id="RHEA:25094"/>
        <dbReference type="ChEBI" id="CHEBI:30616"/>
        <dbReference type="ChEBI" id="CHEBI:57566"/>
        <dbReference type="ChEBI" id="CHEBI:58593"/>
        <dbReference type="ChEBI" id="CHEBI:456216"/>
        <dbReference type="EC" id="2.7.4.25"/>
    </reaction>
</comment>
<dbReference type="Gene3D" id="3.40.50.300">
    <property type="entry name" value="P-loop containing nucleotide triphosphate hydrolases"/>
    <property type="match status" value="1"/>
</dbReference>
<evidence type="ECO:0000256" key="5">
    <source>
        <dbReference type="ARBA" id="ARBA00022840"/>
    </source>
</evidence>
<accession>A0A2M8PZC1</accession>
<evidence type="ECO:0000313" key="12">
    <source>
        <dbReference type="Proteomes" id="UP000228947"/>
    </source>
</evidence>
<dbReference type="EMBL" id="PGTL01000007">
    <property type="protein sequence ID" value="PJF42896.1"/>
    <property type="molecule type" value="Genomic_DNA"/>
</dbReference>
<dbReference type="InterPro" id="IPR027417">
    <property type="entry name" value="P-loop_NTPase"/>
</dbReference>
<evidence type="ECO:0000256" key="8">
    <source>
        <dbReference type="HAMAP-Rule" id="MF_00238"/>
    </source>
</evidence>
<comment type="caution">
    <text evidence="11">The sequence shown here is derived from an EMBL/GenBank/DDBJ whole genome shotgun (WGS) entry which is preliminary data.</text>
</comment>
<keyword evidence="5 8" id="KW-0067">ATP-binding</keyword>
<evidence type="ECO:0000256" key="1">
    <source>
        <dbReference type="ARBA" id="ARBA00009427"/>
    </source>
</evidence>
<dbReference type="GO" id="GO:0005524">
    <property type="term" value="F:ATP binding"/>
    <property type="evidence" value="ECO:0007669"/>
    <property type="project" value="UniProtKB-UniRule"/>
</dbReference>
<feature type="domain" description="Cytidylate kinase" evidence="9">
    <location>
        <begin position="7"/>
        <end position="219"/>
    </location>
</feature>
<dbReference type="GO" id="GO:0006220">
    <property type="term" value="P:pyrimidine nucleotide metabolic process"/>
    <property type="evidence" value="ECO:0007669"/>
    <property type="project" value="UniProtKB-UniRule"/>
</dbReference>
<dbReference type="GO" id="GO:0005737">
    <property type="term" value="C:cytoplasm"/>
    <property type="evidence" value="ECO:0007669"/>
    <property type="project" value="UniProtKB-SubCell"/>
</dbReference>
<keyword evidence="8" id="KW-0963">Cytoplasm</keyword>
<dbReference type="Pfam" id="PF02224">
    <property type="entry name" value="Cytidylate_kin"/>
    <property type="match status" value="1"/>
</dbReference>
<protein>
    <recommendedName>
        <fullName evidence="8">Cytidylate kinase</fullName>
        <shortName evidence="8">CK</shortName>
        <ecNumber evidence="8">2.7.4.25</ecNumber>
    </recommendedName>
    <alternativeName>
        <fullName evidence="8">Cytidine monophosphate kinase</fullName>
        <shortName evidence="8">CMP kinase</shortName>
    </alternativeName>
</protein>
<dbReference type="GO" id="GO:0036431">
    <property type="term" value="F:dCMP kinase activity"/>
    <property type="evidence" value="ECO:0007669"/>
    <property type="project" value="InterPro"/>
</dbReference>
<dbReference type="InterPro" id="IPR011994">
    <property type="entry name" value="Cytidylate_kinase_dom"/>
</dbReference>
<dbReference type="Proteomes" id="UP000229681">
    <property type="component" value="Unassembled WGS sequence"/>
</dbReference>
<dbReference type="CDD" id="cd02020">
    <property type="entry name" value="CMPK"/>
    <property type="match status" value="1"/>
</dbReference>
<name>A0A2M8PZC1_9CHLR</name>
<evidence type="ECO:0000256" key="2">
    <source>
        <dbReference type="ARBA" id="ARBA00022679"/>
    </source>
</evidence>
<dbReference type="HAMAP" id="MF_00238">
    <property type="entry name" value="Cytidyl_kinase_type1"/>
    <property type="match status" value="1"/>
</dbReference>
<dbReference type="AlphaFoldDB" id="A0A2M8PZC1"/>
<evidence type="ECO:0000313" key="13">
    <source>
        <dbReference type="Proteomes" id="UP000229681"/>
    </source>
</evidence>
<dbReference type="NCBIfam" id="TIGR00017">
    <property type="entry name" value="cmk"/>
    <property type="match status" value="1"/>
</dbReference>
<reference evidence="12 13" key="1">
    <citation type="submission" date="2017-11" db="EMBL/GenBank/DDBJ databases">
        <title>Evolution of Phototrophy in the Chloroflexi Phylum Driven by Horizontal Gene Transfer.</title>
        <authorList>
            <person name="Ward L.M."/>
            <person name="Hemp J."/>
            <person name="Shih P.M."/>
            <person name="Mcglynn S.E."/>
            <person name="Fischer W."/>
        </authorList>
    </citation>
    <scope>NUCLEOTIDE SEQUENCE [LARGE SCALE GENOMIC DNA]</scope>
    <source>
        <strain evidence="11">CP1_1M</strain>
        <strain evidence="10">JP3_13</strain>
    </source>
</reference>
<dbReference type="SUPFAM" id="SSF52540">
    <property type="entry name" value="P-loop containing nucleoside triphosphate hydrolases"/>
    <property type="match status" value="1"/>
</dbReference>
<evidence type="ECO:0000256" key="3">
    <source>
        <dbReference type="ARBA" id="ARBA00022741"/>
    </source>
</evidence>
<proteinExistence type="inferred from homology"/>
<comment type="subcellular location">
    <subcellularLocation>
        <location evidence="8">Cytoplasm</location>
    </subcellularLocation>
</comment>
<comment type="similarity">
    <text evidence="1 8">Belongs to the cytidylate kinase family. Type 1 subfamily.</text>
</comment>
<keyword evidence="2 8" id="KW-0808">Transferase</keyword>
<keyword evidence="3 8" id="KW-0547">Nucleotide-binding</keyword>
<dbReference type="EMBL" id="PGTM01000050">
    <property type="protein sequence ID" value="PJF36490.1"/>
    <property type="molecule type" value="Genomic_DNA"/>
</dbReference>
<organism evidence="11 12">
    <name type="scientific">Candidatus Thermofonsia Clade 1 bacterium</name>
    <dbReference type="NCBI Taxonomy" id="2364210"/>
    <lineage>
        <taxon>Bacteria</taxon>
        <taxon>Bacillati</taxon>
        <taxon>Chloroflexota</taxon>
        <taxon>Candidatus Thermofontia</taxon>
        <taxon>Candidatus Thermofonsia Clade 1</taxon>
    </lineage>
</organism>
<keyword evidence="4 8" id="KW-0418">Kinase</keyword>
<comment type="catalytic activity">
    <reaction evidence="7 8">
        <text>CMP + ATP = CDP + ADP</text>
        <dbReference type="Rhea" id="RHEA:11600"/>
        <dbReference type="ChEBI" id="CHEBI:30616"/>
        <dbReference type="ChEBI" id="CHEBI:58069"/>
        <dbReference type="ChEBI" id="CHEBI:60377"/>
        <dbReference type="ChEBI" id="CHEBI:456216"/>
        <dbReference type="EC" id="2.7.4.25"/>
    </reaction>
</comment>
<dbReference type="Proteomes" id="UP000228947">
    <property type="component" value="Unassembled WGS sequence"/>
</dbReference>
<evidence type="ECO:0000313" key="10">
    <source>
        <dbReference type="EMBL" id="PJF36490.1"/>
    </source>
</evidence>
<evidence type="ECO:0000256" key="6">
    <source>
        <dbReference type="ARBA" id="ARBA00047615"/>
    </source>
</evidence>
<evidence type="ECO:0000313" key="11">
    <source>
        <dbReference type="EMBL" id="PJF42896.1"/>
    </source>
</evidence>
<evidence type="ECO:0000259" key="9">
    <source>
        <dbReference type="Pfam" id="PF02224"/>
    </source>
</evidence>
<sequence length="230" mass="25048">MNLPPTIALDGPASSGKTTVAHAIAQQYGYFLVDTGAFYRAVALAALRTGVPIVESDTLVALAEQLQIETLPADGTDGHFYRLRLNGEDVTAALRSPEVEAIVSQVAAVRGVREVLNATFRRLATQYARVIMVGRDIGTVVLPEAALKIYLDASPAVRAERRQKQFGDSDAQDVQQALLQRDQRDSQRETAPLRLAEDAHLIHTDQLDLPSVIAHVQGLITAWQVRHAQP</sequence>
<dbReference type="EC" id="2.7.4.25" evidence="8"/>
<evidence type="ECO:0000256" key="7">
    <source>
        <dbReference type="ARBA" id="ARBA00048478"/>
    </source>
</evidence>